<dbReference type="HOGENOM" id="CLU_1957546_0_0_4"/>
<proteinExistence type="predicted"/>
<gene>
    <name evidence="1" type="ordered locus">Pnap_4931</name>
</gene>
<dbReference type="AlphaFoldDB" id="A1VWG6"/>
<sequence length="128" mass="14508">MHKTPAPTGELMCWNGLYFFSRHAKKQQISQRAQLSRRVKTQRVTMPVLRNASTVVPLIVGSTGLKLLGKGSWKGRQARLRWCKKCSFACTPKRGRCTPPCVRRADGAQGKVMMHACSRSCRCTFRRK</sequence>
<dbReference type="Proteomes" id="UP000000644">
    <property type="component" value="Plasmid pPNAP03"/>
</dbReference>
<protein>
    <submittedName>
        <fullName evidence="1">Uncharacterized protein</fullName>
    </submittedName>
</protein>
<dbReference type="EMBL" id="CP000532">
    <property type="protein sequence ID" value="ABM39994.1"/>
    <property type="molecule type" value="Genomic_DNA"/>
</dbReference>
<dbReference type="KEGG" id="pna:Pnap_4931"/>
<geneLocation type="plasmid" evidence="1 2">
    <name>pPNAP03</name>
</geneLocation>
<name>A1VWG6_POLNA</name>
<accession>A1VWG6</accession>
<organism evidence="1 2">
    <name type="scientific">Polaromonas naphthalenivorans (strain CJ2)</name>
    <dbReference type="NCBI Taxonomy" id="365044"/>
    <lineage>
        <taxon>Bacteria</taxon>
        <taxon>Pseudomonadati</taxon>
        <taxon>Pseudomonadota</taxon>
        <taxon>Betaproteobacteria</taxon>
        <taxon>Burkholderiales</taxon>
        <taxon>Comamonadaceae</taxon>
        <taxon>Polaromonas</taxon>
    </lineage>
</organism>
<evidence type="ECO:0000313" key="1">
    <source>
        <dbReference type="EMBL" id="ABM39994.1"/>
    </source>
</evidence>
<keyword evidence="2" id="KW-1185">Reference proteome</keyword>
<reference evidence="2" key="1">
    <citation type="journal article" date="2009" name="Environ. Microbiol.">
        <title>The genome of Polaromonas naphthalenivorans strain CJ2, isolated from coal tar-contaminated sediment, reveals physiological and metabolic versatility and evolution through extensive horizontal gene transfer.</title>
        <authorList>
            <person name="Yagi J.M."/>
            <person name="Sims D."/>
            <person name="Brettin T."/>
            <person name="Bruce D."/>
            <person name="Madsen E.L."/>
        </authorList>
    </citation>
    <scope>NUCLEOTIDE SEQUENCE [LARGE SCALE GENOMIC DNA]</scope>
    <source>
        <strain evidence="2">CJ2</strain>
        <plasmid evidence="2">Plasmid pPNAP03</plasmid>
    </source>
</reference>
<keyword evidence="1" id="KW-0614">Plasmid</keyword>
<evidence type="ECO:0000313" key="2">
    <source>
        <dbReference type="Proteomes" id="UP000000644"/>
    </source>
</evidence>